<sequence>MTTTLQAFRIIAAYFISVTIWSLFNIHGFALTLRQAGGQAAAQWRGLRRGIAYDETFAVRLPFHGRWKVVNGGVDQQTSHSWGLISQRYAYDFVIVDEATGLTYRGDPRQPANYLAFGQPVLAAADGIVVAMRNDIRDDPRAGTGWIDVTTPDLRGNYVIIKHHEHAYTLYAHLQQGSVCVNTGETVRAGQPIGACGNSGHSSEPHLHVQLQDRADFFTAIGLPIAFRHVLRSDHNGTTCLAHGFIQREQTVEPAPAGCPAQAVETVTVAKPTVGEFISGIVTFGLVVLGFFAIIARIIEAMI</sequence>
<protein>
    <recommendedName>
        <fullName evidence="2">M23ase beta-sheet core domain-containing protein</fullName>
    </recommendedName>
</protein>
<gene>
    <name evidence="3" type="ORF">A6A03_16270</name>
</gene>
<evidence type="ECO:0000256" key="1">
    <source>
        <dbReference type="SAM" id="Phobius"/>
    </source>
</evidence>
<dbReference type="OrthoDB" id="151751at2"/>
<dbReference type="InterPro" id="IPR011055">
    <property type="entry name" value="Dup_hybrid_motif"/>
</dbReference>
<dbReference type="CDD" id="cd12797">
    <property type="entry name" value="M23_peptidase"/>
    <property type="match status" value="1"/>
</dbReference>
<feature type="transmembrane region" description="Helical" evidence="1">
    <location>
        <begin position="7"/>
        <end position="24"/>
    </location>
</feature>
<keyword evidence="1" id="KW-1133">Transmembrane helix</keyword>
<feature type="transmembrane region" description="Helical" evidence="1">
    <location>
        <begin position="277"/>
        <end position="299"/>
    </location>
</feature>
<accession>A0A178M9K7</accession>
<proteinExistence type="predicted"/>
<reference evidence="3 4" key="1">
    <citation type="submission" date="2016-04" db="EMBL/GenBank/DDBJ databases">
        <title>Chloroflexus islandicus sp. nov., a thermophilic filamentous anoxygenic phototrophic bacterium from geyser Strokkur (Iceland).</title>
        <authorList>
            <person name="Gaisin V.A."/>
            <person name="Kalashnikov A.M."/>
            <person name="Sukhacheva M.V."/>
            <person name="Grouzdev D.S."/>
            <person name="Ivanov T.M."/>
            <person name="Kuznetsov B."/>
            <person name="Gorlenko V.M."/>
        </authorList>
    </citation>
    <scope>NUCLEOTIDE SEQUENCE [LARGE SCALE GENOMIC DNA]</scope>
    <source>
        <strain evidence="4">isl-2</strain>
    </source>
</reference>
<dbReference type="Proteomes" id="UP000078287">
    <property type="component" value="Unassembled WGS sequence"/>
</dbReference>
<evidence type="ECO:0000259" key="2">
    <source>
        <dbReference type="Pfam" id="PF01551"/>
    </source>
</evidence>
<dbReference type="Pfam" id="PF01551">
    <property type="entry name" value="Peptidase_M23"/>
    <property type="match status" value="1"/>
</dbReference>
<dbReference type="InterPro" id="IPR050570">
    <property type="entry name" value="Cell_wall_metabolism_enzyme"/>
</dbReference>
<organism evidence="3 4">
    <name type="scientific">Chloroflexus islandicus</name>
    <dbReference type="NCBI Taxonomy" id="1707952"/>
    <lineage>
        <taxon>Bacteria</taxon>
        <taxon>Bacillati</taxon>
        <taxon>Chloroflexota</taxon>
        <taxon>Chloroflexia</taxon>
        <taxon>Chloroflexales</taxon>
        <taxon>Chloroflexineae</taxon>
        <taxon>Chloroflexaceae</taxon>
        <taxon>Chloroflexus</taxon>
    </lineage>
</organism>
<keyword evidence="1" id="KW-0472">Membrane</keyword>
<dbReference type="AlphaFoldDB" id="A0A178M9K7"/>
<dbReference type="RefSeq" id="WP_066788966.1">
    <property type="nucleotide sequence ID" value="NZ_LWQS01000064.1"/>
</dbReference>
<keyword evidence="1" id="KW-0812">Transmembrane</keyword>
<dbReference type="SUPFAM" id="SSF51261">
    <property type="entry name" value="Duplicated hybrid motif"/>
    <property type="match status" value="1"/>
</dbReference>
<name>A0A178M9K7_9CHLR</name>
<comment type="caution">
    <text evidence="3">The sequence shown here is derived from an EMBL/GenBank/DDBJ whole genome shotgun (WGS) entry which is preliminary data.</text>
</comment>
<evidence type="ECO:0000313" key="4">
    <source>
        <dbReference type="Proteomes" id="UP000078287"/>
    </source>
</evidence>
<dbReference type="Gene3D" id="2.70.70.10">
    <property type="entry name" value="Glucose Permease (Domain IIA)"/>
    <property type="match status" value="1"/>
</dbReference>
<dbReference type="InterPro" id="IPR016047">
    <property type="entry name" value="M23ase_b-sheet_dom"/>
</dbReference>
<dbReference type="GO" id="GO:0004222">
    <property type="term" value="F:metalloendopeptidase activity"/>
    <property type="evidence" value="ECO:0007669"/>
    <property type="project" value="TreeGrafter"/>
</dbReference>
<keyword evidence="4" id="KW-1185">Reference proteome</keyword>
<dbReference type="EMBL" id="LWQS01000064">
    <property type="protein sequence ID" value="OAN44574.1"/>
    <property type="molecule type" value="Genomic_DNA"/>
</dbReference>
<dbReference type="PANTHER" id="PTHR21666:SF270">
    <property type="entry name" value="MUREIN HYDROLASE ACTIVATOR ENVC"/>
    <property type="match status" value="1"/>
</dbReference>
<dbReference type="PANTHER" id="PTHR21666">
    <property type="entry name" value="PEPTIDASE-RELATED"/>
    <property type="match status" value="1"/>
</dbReference>
<feature type="domain" description="M23ase beta-sheet core" evidence="2">
    <location>
        <begin position="118"/>
        <end position="213"/>
    </location>
</feature>
<evidence type="ECO:0000313" key="3">
    <source>
        <dbReference type="EMBL" id="OAN44574.1"/>
    </source>
</evidence>